<dbReference type="GO" id="GO:0008781">
    <property type="term" value="F:N-acylneuraminate cytidylyltransferase activity"/>
    <property type="evidence" value="ECO:0007669"/>
    <property type="project" value="TreeGrafter"/>
</dbReference>
<evidence type="ECO:0000313" key="3">
    <source>
        <dbReference type="Proteomes" id="UP000473681"/>
    </source>
</evidence>
<dbReference type="PANTHER" id="PTHR21485:SF6">
    <property type="entry name" value="N-ACYLNEURAMINATE CYTIDYLYLTRANSFERASE-RELATED"/>
    <property type="match status" value="1"/>
</dbReference>
<dbReference type="EMBL" id="SWVK01000017">
    <property type="protein sequence ID" value="NFN35979.1"/>
    <property type="molecule type" value="Genomic_DNA"/>
</dbReference>
<accession>A0A0C2NY29</accession>
<dbReference type="AlphaFoldDB" id="A0A0C2NY29"/>
<evidence type="ECO:0000313" key="4">
    <source>
        <dbReference type="Proteomes" id="UP000476820"/>
    </source>
</evidence>
<gene>
    <name evidence="1" type="ORF">FC774_12995</name>
    <name evidence="2" type="ORF">FDB51_12760</name>
</gene>
<keyword evidence="2" id="KW-0548">Nucleotidyltransferase</keyword>
<evidence type="ECO:0000313" key="1">
    <source>
        <dbReference type="EMBL" id="NFF88775.1"/>
    </source>
</evidence>
<reference evidence="3 4" key="1">
    <citation type="submission" date="2019-04" db="EMBL/GenBank/DDBJ databases">
        <title>Genome sequencing of Clostridium botulinum Groups I-IV and Clostridium butyricum.</title>
        <authorList>
            <person name="Brunt J."/>
            <person name="Van Vliet A.H.M."/>
            <person name="Stringer S.C."/>
            <person name="Carter A.T."/>
            <person name="Peck M.W."/>
        </authorList>
    </citation>
    <scope>NUCLEOTIDE SEQUENCE [LARGE SCALE GENOMIC DNA]</scope>
    <source>
        <strain evidence="1 4">1605</strain>
        <strain evidence="2 3">CB-K-33E</strain>
    </source>
</reference>
<protein>
    <submittedName>
        <fullName evidence="2">Acylneuraminate cytidylyltransferase family protein</fullName>
    </submittedName>
</protein>
<comment type="caution">
    <text evidence="2">The sequence shown here is derived from an EMBL/GenBank/DDBJ whole genome shotgun (WGS) entry which is preliminary data.</text>
</comment>
<dbReference type="PANTHER" id="PTHR21485">
    <property type="entry name" value="HAD SUPERFAMILY MEMBERS CMAS AND KDSC"/>
    <property type="match status" value="1"/>
</dbReference>
<keyword evidence="2" id="KW-0808">Transferase</keyword>
<dbReference type="SUPFAM" id="SSF53448">
    <property type="entry name" value="Nucleotide-diphospho-sugar transferases"/>
    <property type="match status" value="1"/>
</dbReference>
<evidence type="ECO:0000313" key="2">
    <source>
        <dbReference type="EMBL" id="NFN35979.1"/>
    </source>
</evidence>
<dbReference type="OrthoDB" id="9805604at2"/>
<proteinExistence type="predicted"/>
<dbReference type="Pfam" id="PF02348">
    <property type="entry name" value="CTP_transf_3"/>
    <property type="match status" value="1"/>
</dbReference>
<dbReference type="InterPro" id="IPR003329">
    <property type="entry name" value="Cytidylyl_trans"/>
</dbReference>
<dbReference type="InterPro" id="IPR050793">
    <property type="entry name" value="CMP-NeuNAc_synthase"/>
</dbReference>
<sequence>MKNEILAIVPARGGSKGLPGKNILNLNGKPLIAHTILASKNSKFVTRVVVSTDDKEIAKISKKYGAEVPYLRPSSLAKDKSLTIDSVFHMLDYLEKYECYFPEYVLLLQCTSPLRNEQHIDEAIEKLVKSNFHGIISICESEVNPYWTNILKNENLQYFLEEGKNITRRQDLPNIYRYNGAIYLAKTEALKRERTFEVENLTGYVMDRESSIDIDTEIDFKIAEIIMKNKDVSHD</sequence>
<name>A0A0C2NY29_CLOBO</name>
<organism evidence="2 3">
    <name type="scientific">Clostridium botulinum</name>
    <dbReference type="NCBI Taxonomy" id="1491"/>
    <lineage>
        <taxon>Bacteria</taxon>
        <taxon>Bacillati</taxon>
        <taxon>Bacillota</taxon>
        <taxon>Clostridia</taxon>
        <taxon>Eubacteriales</taxon>
        <taxon>Clostridiaceae</taxon>
        <taxon>Clostridium</taxon>
    </lineage>
</organism>
<dbReference type="EMBL" id="SWOV01000039">
    <property type="protein sequence ID" value="NFF88775.1"/>
    <property type="molecule type" value="Genomic_DNA"/>
</dbReference>
<dbReference type="Gene3D" id="3.90.550.10">
    <property type="entry name" value="Spore Coat Polysaccharide Biosynthesis Protein SpsA, Chain A"/>
    <property type="match status" value="1"/>
</dbReference>
<dbReference type="RefSeq" id="WP_012451416.1">
    <property type="nucleotide sequence ID" value="NZ_CP010520.1"/>
</dbReference>
<dbReference type="InterPro" id="IPR029044">
    <property type="entry name" value="Nucleotide-diphossugar_trans"/>
</dbReference>
<dbReference type="Proteomes" id="UP000476820">
    <property type="component" value="Unassembled WGS sequence"/>
</dbReference>
<dbReference type="Proteomes" id="UP000473681">
    <property type="component" value="Unassembled WGS sequence"/>
</dbReference>
<dbReference type="CDD" id="cd02513">
    <property type="entry name" value="CMP-NeuAc_Synthase"/>
    <property type="match status" value="1"/>
</dbReference>